<sequence length="102" mass="11604">MGKISRLAERRPLNATVQFRKGNVRTNVQILDISTHGVRIAAIQALRIGDTCWIRLPQLEPQQAKVVWVDEFVVGCQFARPLHPSVLDNILRLRQPASRKPE</sequence>
<proteinExistence type="predicted"/>
<protein>
    <submittedName>
        <fullName evidence="2">PilZ domain-containing protein</fullName>
    </submittedName>
</protein>
<dbReference type="Proteomes" id="UP001455088">
    <property type="component" value="Unassembled WGS sequence"/>
</dbReference>
<feature type="domain" description="PilZ" evidence="1">
    <location>
        <begin position="6"/>
        <end position="92"/>
    </location>
</feature>
<evidence type="ECO:0000259" key="1">
    <source>
        <dbReference type="Pfam" id="PF07238"/>
    </source>
</evidence>
<comment type="caution">
    <text evidence="2">The sequence shown here is derived from an EMBL/GenBank/DDBJ whole genome shotgun (WGS) entry which is preliminary data.</text>
</comment>
<dbReference type="Pfam" id="PF07238">
    <property type="entry name" value="PilZ"/>
    <property type="match status" value="1"/>
</dbReference>
<dbReference type="EMBL" id="JBBYHY010000007">
    <property type="protein sequence ID" value="MEL3954800.1"/>
    <property type="molecule type" value="Genomic_DNA"/>
</dbReference>
<accession>A0ABU9JQN4</accession>
<gene>
    <name evidence="2" type="ORF">AAE039_14670</name>
</gene>
<dbReference type="Gene3D" id="2.40.10.220">
    <property type="entry name" value="predicted glycosyltransferase like domains"/>
    <property type="match status" value="1"/>
</dbReference>
<dbReference type="InterPro" id="IPR009875">
    <property type="entry name" value="PilZ_domain"/>
</dbReference>
<dbReference type="RefSeq" id="WP_019185708.1">
    <property type="nucleotide sequence ID" value="NZ_JBBYHY010000007.1"/>
</dbReference>
<dbReference type="SUPFAM" id="SSF141371">
    <property type="entry name" value="PilZ domain-like"/>
    <property type="match status" value="1"/>
</dbReference>
<name>A0ABU9JQN4_9GAMM</name>
<evidence type="ECO:0000313" key="3">
    <source>
        <dbReference type="Proteomes" id="UP001455088"/>
    </source>
</evidence>
<keyword evidence="3" id="KW-1185">Reference proteome</keyword>
<reference evidence="2 3" key="1">
    <citation type="submission" date="2024-04" db="EMBL/GenBank/DDBJ databases">
        <title>Bacterial endophytes with biocontrol capabilities against important plant pathogens.</title>
        <authorList>
            <person name="Alayande K.A."/>
        </authorList>
    </citation>
    <scope>NUCLEOTIDE SEQUENCE [LARGE SCALE GENOMIC DNA]</scope>
    <source>
        <strain evidence="2 3">KV22</strain>
    </source>
</reference>
<organism evidence="2 3">
    <name type="scientific">Stenotrophomonas bentonitica</name>
    <dbReference type="NCBI Taxonomy" id="1450134"/>
    <lineage>
        <taxon>Bacteria</taxon>
        <taxon>Pseudomonadati</taxon>
        <taxon>Pseudomonadota</taxon>
        <taxon>Gammaproteobacteria</taxon>
        <taxon>Lysobacterales</taxon>
        <taxon>Lysobacteraceae</taxon>
        <taxon>Stenotrophomonas</taxon>
    </lineage>
</organism>
<evidence type="ECO:0000313" key="2">
    <source>
        <dbReference type="EMBL" id="MEL3954800.1"/>
    </source>
</evidence>